<evidence type="ECO:0000256" key="4">
    <source>
        <dbReference type="ARBA" id="ARBA00022842"/>
    </source>
</evidence>
<accession>A0A940NQ70</accession>
<dbReference type="GO" id="GO:0000272">
    <property type="term" value="P:polysaccharide catabolic process"/>
    <property type="evidence" value="ECO:0007669"/>
    <property type="project" value="InterPro"/>
</dbReference>
<dbReference type="AlphaFoldDB" id="A0A940NQ70"/>
<comment type="caution">
    <text evidence="7">The sequence shown here is derived from an EMBL/GenBank/DDBJ whole genome shotgun (WGS) entry which is preliminary data.</text>
</comment>
<comment type="function">
    <text evidence="6">Probably catalyzes the deacetylation of acetylated carbohydrates an important step in the degradation of oligosaccharides.</text>
</comment>
<dbReference type="RefSeq" id="WP_209407146.1">
    <property type="nucleotide sequence ID" value="NZ_JAGIYQ010000015.1"/>
</dbReference>
<dbReference type="InterPro" id="IPR006879">
    <property type="entry name" value="YdjC-like"/>
</dbReference>
<keyword evidence="4 6" id="KW-0460">Magnesium</keyword>
<dbReference type="PANTHER" id="PTHR31609">
    <property type="entry name" value="YDJC DEACETYLASE FAMILY MEMBER"/>
    <property type="match status" value="1"/>
</dbReference>
<dbReference type="EC" id="3.5.1.-" evidence="6"/>
<gene>
    <name evidence="7" type="primary">chbG</name>
    <name evidence="7" type="ORF">J5Y03_16710</name>
</gene>
<dbReference type="NCBIfam" id="NF002559">
    <property type="entry name" value="PRK02134.1"/>
    <property type="match status" value="1"/>
</dbReference>
<reference evidence="7" key="1">
    <citation type="submission" date="2021-04" db="EMBL/GenBank/DDBJ databases">
        <title>Genome seq and assembly of Bacillus sp.</title>
        <authorList>
            <person name="Chhetri G."/>
        </authorList>
    </citation>
    <scope>NUCLEOTIDE SEQUENCE</scope>
    <source>
        <strain evidence="7">RG28</strain>
    </source>
</reference>
<evidence type="ECO:0000256" key="2">
    <source>
        <dbReference type="ARBA" id="ARBA00022723"/>
    </source>
</evidence>
<dbReference type="PANTHER" id="PTHR31609:SF1">
    <property type="entry name" value="CARBOHYDRATE DEACETYLASE"/>
    <property type="match status" value="1"/>
</dbReference>
<organism evidence="7 8">
    <name type="scientific">Gottfriedia endophytica</name>
    <dbReference type="NCBI Taxonomy" id="2820819"/>
    <lineage>
        <taxon>Bacteria</taxon>
        <taxon>Bacillati</taxon>
        <taxon>Bacillota</taxon>
        <taxon>Bacilli</taxon>
        <taxon>Bacillales</taxon>
        <taxon>Bacillaceae</taxon>
        <taxon>Gottfriedia</taxon>
    </lineage>
</organism>
<evidence type="ECO:0000313" key="8">
    <source>
        <dbReference type="Proteomes" id="UP000682134"/>
    </source>
</evidence>
<evidence type="ECO:0000256" key="5">
    <source>
        <dbReference type="ARBA" id="ARBA00023277"/>
    </source>
</evidence>
<evidence type="ECO:0000256" key="6">
    <source>
        <dbReference type="HAMAP-Rule" id="MF_01246"/>
    </source>
</evidence>
<feature type="binding site" evidence="6">
    <location>
        <position position="60"/>
    </location>
    <ligand>
        <name>Mg(2+)</name>
        <dbReference type="ChEBI" id="CHEBI:18420"/>
    </ligand>
</feature>
<evidence type="ECO:0000256" key="3">
    <source>
        <dbReference type="ARBA" id="ARBA00022801"/>
    </source>
</evidence>
<comment type="subunit">
    <text evidence="6">Homodimer.</text>
</comment>
<dbReference type="Pfam" id="PF04794">
    <property type="entry name" value="YdjC"/>
    <property type="match status" value="1"/>
</dbReference>
<dbReference type="InterPro" id="IPR011330">
    <property type="entry name" value="Glyco_hydro/deAcase_b/a-brl"/>
</dbReference>
<dbReference type="SUPFAM" id="SSF88713">
    <property type="entry name" value="Glycoside hydrolase/deacetylase"/>
    <property type="match status" value="1"/>
</dbReference>
<comment type="similarity">
    <text evidence="6">Belongs to the YdjC deacetylase family.</text>
</comment>
<dbReference type="GO" id="GO:0016811">
    <property type="term" value="F:hydrolase activity, acting on carbon-nitrogen (but not peptide) bonds, in linear amides"/>
    <property type="evidence" value="ECO:0007669"/>
    <property type="project" value="UniProtKB-UniRule"/>
</dbReference>
<keyword evidence="8" id="KW-1185">Reference proteome</keyword>
<dbReference type="HAMAP" id="MF_01246">
    <property type="entry name" value="COD"/>
    <property type="match status" value="1"/>
</dbReference>
<name>A0A940NQ70_9BACI</name>
<dbReference type="Gene3D" id="3.20.20.370">
    <property type="entry name" value="Glycoside hydrolase/deacetylase"/>
    <property type="match status" value="1"/>
</dbReference>
<dbReference type="GO" id="GO:0019213">
    <property type="term" value="F:deacetylase activity"/>
    <property type="evidence" value="ECO:0007669"/>
    <property type="project" value="TreeGrafter"/>
</dbReference>
<dbReference type="CDD" id="cd10803">
    <property type="entry name" value="YdjC_EF3048_like"/>
    <property type="match status" value="1"/>
</dbReference>
<keyword evidence="5 6" id="KW-0119">Carbohydrate metabolism</keyword>
<dbReference type="Proteomes" id="UP000682134">
    <property type="component" value="Unassembled WGS sequence"/>
</dbReference>
<keyword evidence="2 6" id="KW-0479">Metal-binding</keyword>
<dbReference type="EMBL" id="JAGIYQ010000015">
    <property type="protein sequence ID" value="MBP0726801.1"/>
    <property type="molecule type" value="Genomic_DNA"/>
</dbReference>
<proteinExistence type="inferred from homology"/>
<dbReference type="GO" id="GO:0046872">
    <property type="term" value="F:metal ion binding"/>
    <property type="evidence" value="ECO:0007669"/>
    <property type="project" value="UniProtKB-KW"/>
</dbReference>
<sequence>MVKLIVNADDFGYSKGVNYGILEAHLNGIVNSTTMMMNMNGVEHAVEIAKYTPTLGVGIHLVLTTGRPLCSDLTTIVDVEGDFHKPPFWLNQPNVNIEEVEREWDRQIQRFLSFGLKPTHLDSHHHIHMLPIVQPIISKLSQKYNLPVRISQNEKLEGVVPFTDILLHDFYGEHLPIDYFTRLSDRVSGDVLVEVMVHPAYVDTVLKNGSSYCEQRLKELDILTNSDLPDGFVLVEYGS</sequence>
<protein>
    <recommendedName>
        <fullName evidence="6">Carbohydrate deacetylase</fullName>
        <ecNumber evidence="6">3.5.1.-</ecNumber>
    </recommendedName>
</protein>
<comment type="cofactor">
    <cofactor evidence="1 6">
        <name>Mg(2+)</name>
        <dbReference type="ChEBI" id="CHEBI:18420"/>
    </cofactor>
</comment>
<evidence type="ECO:0000313" key="7">
    <source>
        <dbReference type="EMBL" id="MBP0726801.1"/>
    </source>
</evidence>
<dbReference type="InterPro" id="IPR022948">
    <property type="entry name" value="COD_ChbG_bac"/>
</dbReference>
<evidence type="ECO:0000256" key="1">
    <source>
        <dbReference type="ARBA" id="ARBA00001946"/>
    </source>
</evidence>
<keyword evidence="3 6" id="KW-0378">Hydrolase</keyword>
<feature type="binding site" evidence="6">
    <location>
        <position position="124"/>
    </location>
    <ligand>
        <name>Mg(2+)</name>
        <dbReference type="ChEBI" id="CHEBI:18420"/>
    </ligand>
</feature>